<evidence type="ECO:0000313" key="2">
    <source>
        <dbReference type="EMBL" id="ATX70756.1"/>
    </source>
</evidence>
<keyword evidence="1" id="KW-0472">Membrane</keyword>
<proteinExistence type="predicted"/>
<reference evidence="2 3" key="1">
    <citation type="submission" date="2017-11" db="EMBL/GenBank/DDBJ databases">
        <title>Complete genome sequence of Spiroplasma clarkii CN-5 (DSM 19994).</title>
        <authorList>
            <person name="Tsai Y.-M."/>
            <person name="Chang A."/>
            <person name="Lo W.-S."/>
            <person name="Kuo C.-H."/>
        </authorList>
    </citation>
    <scope>NUCLEOTIDE SEQUENCE [LARGE SCALE GENOMIC DNA]</scope>
    <source>
        <strain evidence="2 3">CN-5</strain>
    </source>
</reference>
<feature type="transmembrane region" description="Helical" evidence="1">
    <location>
        <begin position="44"/>
        <end position="63"/>
    </location>
</feature>
<keyword evidence="1" id="KW-0812">Transmembrane</keyword>
<dbReference type="AlphaFoldDB" id="A0A1Y0L033"/>
<evidence type="ECO:0000313" key="3">
    <source>
        <dbReference type="Proteomes" id="UP000231179"/>
    </source>
</evidence>
<protein>
    <submittedName>
        <fullName evidence="2">Uncharacterized protein</fullName>
    </submittedName>
</protein>
<sequence length="64" mass="7220">MLNALISVFAVLILIPLFTWAALKLVKNSKGYQVWFKPTIKWTFIGCYLTALVILIIIIVLAVL</sequence>
<accession>A0A1Y0L033</accession>
<keyword evidence="1" id="KW-1133">Transmembrane helix</keyword>
<feature type="transmembrane region" description="Helical" evidence="1">
    <location>
        <begin position="6"/>
        <end position="23"/>
    </location>
</feature>
<dbReference type="EMBL" id="CP024870">
    <property type="protein sequence ID" value="ATX70756.1"/>
    <property type="molecule type" value="Genomic_DNA"/>
</dbReference>
<gene>
    <name evidence="2" type="ORF">SCLAR_v1c04320</name>
</gene>
<dbReference type="Proteomes" id="UP000231179">
    <property type="component" value="Chromosome"/>
</dbReference>
<name>A0A1Y0L033_9MOLU</name>
<evidence type="ECO:0000256" key="1">
    <source>
        <dbReference type="SAM" id="Phobius"/>
    </source>
</evidence>
<dbReference type="RefSeq" id="WP_100254318.1">
    <property type="nucleotide sequence ID" value="NZ_CP015819.1"/>
</dbReference>
<organism evidence="2 3">
    <name type="scientific">Spiroplasma clarkii</name>
    <dbReference type="NCBI Taxonomy" id="2139"/>
    <lineage>
        <taxon>Bacteria</taxon>
        <taxon>Bacillati</taxon>
        <taxon>Mycoplasmatota</taxon>
        <taxon>Mollicutes</taxon>
        <taxon>Entomoplasmatales</taxon>
        <taxon>Spiroplasmataceae</taxon>
        <taxon>Spiroplasma</taxon>
    </lineage>
</organism>
<keyword evidence="3" id="KW-1185">Reference proteome</keyword>
<dbReference type="KEGG" id="scla:SCLARK_00670"/>